<evidence type="ECO:0000313" key="2">
    <source>
        <dbReference type="EMBL" id="CAB4760430.1"/>
    </source>
</evidence>
<proteinExistence type="predicted"/>
<feature type="region of interest" description="Disordered" evidence="1">
    <location>
        <begin position="93"/>
        <end position="132"/>
    </location>
</feature>
<dbReference type="AlphaFoldDB" id="A0A6J6UKN4"/>
<dbReference type="GO" id="GO:0009306">
    <property type="term" value="P:protein secretion"/>
    <property type="evidence" value="ECO:0007669"/>
    <property type="project" value="InterPro"/>
</dbReference>
<name>A0A6J6UKN4_9ZZZZ</name>
<evidence type="ECO:0000256" key="1">
    <source>
        <dbReference type="SAM" id="MobiDB-lite"/>
    </source>
</evidence>
<reference evidence="2" key="1">
    <citation type="submission" date="2020-05" db="EMBL/GenBank/DDBJ databases">
        <authorList>
            <person name="Chiriac C."/>
            <person name="Salcher M."/>
            <person name="Ghai R."/>
            <person name="Kavagutti S V."/>
        </authorList>
    </citation>
    <scope>NUCLEOTIDE SEQUENCE</scope>
</reference>
<dbReference type="EMBL" id="CAEZYQ010000023">
    <property type="protein sequence ID" value="CAB4760430.1"/>
    <property type="molecule type" value="Genomic_DNA"/>
</dbReference>
<accession>A0A6J6UKN4</accession>
<protein>
    <submittedName>
        <fullName evidence="2">Unannotated protein</fullName>
    </submittedName>
</protein>
<organism evidence="2">
    <name type="scientific">freshwater metagenome</name>
    <dbReference type="NCBI Taxonomy" id="449393"/>
    <lineage>
        <taxon>unclassified sequences</taxon>
        <taxon>metagenomes</taxon>
        <taxon>ecological metagenomes</taxon>
    </lineage>
</organism>
<feature type="compositionally biased region" description="Low complexity" evidence="1">
    <location>
        <begin position="119"/>
        <end position="132"/>
    </location>
</feature>
<sequence>MTYEVLVEELRAASGDYRAVAEELGPGSICLTHRTPESLGHVELAAWLGAVAEQCTEASRALHDGAVDLAEDLQTAAGHYESTDDRVAETFRLPSPFLDPRSPFLSPGQGPVLGPPSPSGSTGPTAPAGGTP</sequence>
<dbReference type="Pfam" id="PF10824">
    <property type="entry name" value="T7SS_ESX_EspC"/>
    <property type="match status" value="1"/>
</dbReference>
<gene>
    <name evidence="2" type="ORF">UFOPK2761_02598</name>
</gene>
<dbReference type="InterPro" id="IPR022536">
    <property type="entry name" value="EspC"/>
</dbReference>